<evidence type="ECO:0000313" key="4">
    <source>
        <dbReference type="Proteomes" id="UP000195273"/>
    </source>
</evidence>
<evidence type="ECO:0000256" key="1">
    <source>
        <dbReference type="SAM" id="Phobius"/>
    </source>
</evidence>
<accession>A0A1Y0EEW9</accession>
<dbReference type="RefSeq" id="WP_087209689.1">
    <property type="nucleotide sequence ID" value="NZ_CP021431.1"/>
</dbReference>
<dbReference type="OrthoDB" id="7691500at2"/>
<dbReference type="EC" id="1.9.3.1" evidence="3"/>
<keyword evidence="4" id="KW-1185">Reference proteome</keyword>
<evidence type="ECO:0000313" key="3">
    <source>
        <dbReference type="EMBL" id="ARU02165.1"/>
    </source>
</evidence>
<keyword evidence="1" id="KW-1133">Transmembrane helix</keyword>
<dbReference type="Pfam" id="PF07835">
    <property type="entry name" value="COX4_pro_2"/>
    <property type="match status" value="1"/>
</dbReference>
<reference evidence="3 4" key="1">
    <citation type="submission" date="2017-05" db="EMBL/GenBank/DDBJ databases">
        <title>Genome Sequence of Loktanella vestfoldensis Strain SMR4r Isolated from a Culture of the Diatom Skeletonema marinoi.</title>
        <authorList>
            <person name="Topel M."/>
            <person name="Pinder M.I.M."/>
            <person name="Johansson O.N."/>
            <person name="Kourtchenko O."/>
            <person name="Godhe A."/>
            <person name="Clarke A.K."/>
        </authorList>
    </citation>
    <scope>NUCLEOTIDE SEQUENCE [LARGE SCALE GENOMIC DNA]</scope>
    <source>
        <strain evidence="3 4">SMR4r</strain>
    </source>
</reference>
<protein>
    <submittedName>
        <fullName evidence="3">Cytochrome c oxidase subunit 4</fullName>
        <ecNumber evidence="3">1.9.3.1</ecNumber>
    </submittedName>
</protein>
<gene>
    <name evidence="3" type="primary">ctaH</name>
    <name evidence="3" type="ORF">LOKVESSMR4R_02874</name>
</gene>
<dbReference type="EMBL" id="CP021431">
    <property type="protein sequence ID" value="ARU02165.1"/>
    <property type="molecule type" value="Genomic_DNA"/>
</dbReference>
<keyword evidence="1" id="KW-0812">Transmembrane</keyword>
<dbReference type="Gene3D" id="1.20.5.160">
    <property type="entry name" value="Bacterial aa3 type cytochrome c oxidase subunit IV"/>
    <property type="match status" value="1"/>
</dbReference>
<dbReference type="InterPro" id="IPR036596">
    <property type="entry name" value="Cyt-C_aa3_sf"/>
</dbReference>
<dbReference type="Proteomes" id="UP000195273">
    <property type="component" value="Chromosome"/>
</dbReference>
<dbReference type="AlphaFoldDB" id="A0A1Y0EEW9"/>
<proteinExistence type="predicted"/>
<dbReference type="GO" id="GO:0016491">
    <property type="term" value="F:oxidoreductase activity"/>
    <property type="evidence" value="ECO:0007669"/>
    <property type="project" value="UniProtKB-KW"/>
</dbReference>
<dbReference type="SUPFAM" id="SSF81469">
    <property type="entry name" value="Bacterial aa3 type cytochrome c oxidase subunit IV"/>
    <property type="match status" value="1"/>
</dbReference>
<feature type="transmembrane region" description="Helical" evidence="1">
    <location>
        <begin position="20"/>
        <end position="44"/>
    </location>
</feature>
<keyword evidence="1" id="KW-0472">Membrane</keyword>
<dbReference type="KEGG" id="lvs:LOKVESSMR4R_02874"/>
<evidence type="ECO:0000259" key="2">
    <source>
        <dbReference type="Pfam" id="PF07835"/>
    </source>
</evidence>
<name>A0A1Y0EEW9_9RHOB</name>
<keyword evidence="3" id="KW-0560">Oxidoreductase</keyword>
<organism evidence="3 4">
    <name type="scientific">Yoonia vestfoldensis</name>
    <dbReference type="NCBI Taxonomy" id="245188"/>
    <lineage>
        <taxon>Bacteria</taxon>
        <taxon>Pseudomonadati</taxon>
        <taxon>Pseudomonadota</taxon>
        <taxon>Alphaproteobacteria</taxon>
        <taxon>Rhodobacterales</taxon>
        <taxon>Paracoccaceae</taxon>
        <taxon>Yoonia</taxon>
    </lineage>
</organism>
<dbReference type="InterPro" id="IPR012422">
    <property type="entry name" value="Cyt_c_oxidase_su4_bac-aa3"/>
</dbReference>
<feature type="domain" description="Cytochrome c oxidase subunit IV bacterial aa3 type" evidence="2">
    <location>
        <begin position="10"/>
        <end position="45"/>
    </location>
</feature>
<dbReference type="STRING" id="1122181.GCA_000382265_00278"/>
<sequence length="46" mass="4980">MADHDYEPGKMDITEQEKTFNGFVSLSVKGAVICIALLILLALVNA</sequence>